<dbReference type="SUPFAM" id="SSF111369">
    <property type="entry name" value="HlyD-like secretion proteins"/>
    <property type="match status" value="2"/>
</dbReference>
<dbReference type="InterPro" id="IPR058625">
    <property type="entry name" value="MdtA-like_BSH"/>
</dbReference>
<accession>A0ABV7RYV7</accession>
<feature type="domain" description="Multidrug resistance protein MdtA-like barrel-sandwich hybrid" evidence="4">
    <location>
        <begin position="63"/>
        <end position="253"/>
    </location>
</feature>
<dbReference type="PANTHER" id="PTHR30386">
    <property type="entry name" value="MEMBRANE FUSION SUBUNIT OF EMRAB-TOLC MULTIDRUG EFFLUX PUMP"/>
    <property type="match status" value="1"/>
</dbReference>
<proteinExistence type="predicted"/>
<evidence type="ECO:0000313" key="7">
    <source>
        <dbReference type="Proteomes" id="UP001595596"/>
    </source>
</evidence>
<keyword evidence="3" id="KW-0472">Membrane</keyword>
<dbReference type="Proteomes" id="UP001595596">
    <property type="component" value="Unassembled WGS sequence"/>
</dbReference>
<organism evidence="6 7">
    <name type="scientific">Paracoccus simplex</name>
    <dbReference type="NCBI Taxonomy" id="2086346"/>
    <lineage>
        <taxon>Bacteria</taxon>
        <taxon>Pseudomonadati</taxon>
        <taxon>Pseudomonadota</taxon>
        <taxon>Alphaproteobacteria</taxon>
        <taxon>Rhodobacterales</taxon>
        <taxon>Paracoccaceae</taxon>
        <taxon>Paracoccus</taxon>
    </lineage>
</organism>
<evidence type="ECO:0000256" key="3">
    <source>
        <dbReference type="SAM" id="Phobius"/>
    </source>
</evidence>
<keyword evidence="3" id="KW-0812">Transmembrane</keyword>
<dbReference type="InterPro" id="IPR050739">
    <property type="entry name" value="MFP"/>
</dbReference>
<protein>
    <submittedName>
        <fullName evidence="6">HlyD family secretion protein</fullName>
    </submittedName>
</protein>
<evidence type="ECO:0000256" key="1">
    <source>
        <dbReference type="SAM" id="Coils"/>
    </source>
</evidence>
<keyword evidence="7" id="KW-1185">Reference proteome</keyword>
<dbReference type="InterPro" id="IPR058634">
    <property type="entry name" value="AaeA-lik-b-barrel"/>
</dbReference>
<reference evidence="7" key="1">
    <citation type="journal article" date="2019" name="Int. J. Syst. Evol. Microbiol.">
        <title>The Global Catalogue of Microorganisms (GCM) 10K type strain sequencing project: providing services to taxonomists for standard genome sequencing and annotation.</title>
        <authorList>
            <consortium name="The Broad Institute Genomics Platform"/>
            <consortium name="The Broad Institute Genome Sequencing Center for Infectious Disease"/>
            <person name="Wu L."/>
            <person name="Ma J."/>
        </authorList>
    </citation>
    <scope>NUCLEOTIDE SEQUENCE [LARGE SCALE GENOMIC DNA]</scope>
    <source>
        <strain evidence="7">VKM B-3226</strain>
    </source>
</reference>
<feature type="coiled-coil region" evidence="1">
    <location>
        <begin position="102"/>
        <end position="136"/>
    </location>
</feature>
<evidence type="ECO:0000259" key="5">
    <source>
        <dbReference type="Pfam" id="PF25963"/>
    </source>
</evidence>
<sequence length="406" mass="42471">MASTGKDASAAPAQKSGSGKAKRILAGLALVALAAIGYQGWHWFSFGRFHEETDDAYLQADLVQLQARDTGYIAEILVAPNAPVTKDQVIARIDPEDYRLALETARNGLAAAESAARQLEAQITAGEAAIQQAQAAQVAAEATNDGAQKAFRRARELRTSSAGTQAAVDAAEASAKSAAAQVQSAKAALAEARAQLVVLKARLDSARLDVQSAHTDMRKAQRDLDFTQIRAPFDGILTERQVEIGSYVAPGSRIGTLVPVGNLYVGANFKETQIAGIRPGARVSIRIDAWPDEMLHGTVESLTAGTGQVFSLLPASNATGNFTKVVQRVPVRIEIDAQDRARLPLRPGMSVIAEVDTRTGEDRPLMPAPAPTQSAPAPAADPGAAATSALDGTAAEGIRQAARNGG</sequence>
<evidence type="ECO:0000259" key="4">
    <source>
        <dbReference type="Pfam" id="PF25917"/>
    </source>
</evidence>
<dbReference type="Pfam" id="PF25917">
    <property type="entry name" value="BSH_RND"/>
    <property type="match status" value="1"/>
</dbReference>
<dbReference type="Pfam" id="PF25963">
    <property type="entry name" value="Beta-barrel_AAEA"/>
    <property type="match status" value="1"/>
</dbReference>
<dbReference type="PANTHER" id="PTHR30386:SF24">
    <property type="entry name" value="MULTIDRUG RESISTANCE EFFLUX PUMP"/>
    <property type="match status" value="1"/>
</dbReference>
<comment type="caution">
    <text evidence="6">The sequence shown here is derived from an EMBL/GenBank/DDBJ whole genome shotgun (WGS) entry which is preliminary data.</text>
</comment>
<dbReference type="RefSeq" id="WP_289896055.1">
    <property type="nucleotide sequence ID" value="NZ_JBHRXE010000013.1"/>
</dbReference>
<evidence type="ECO:0000256" key="2">
    <source>
        <dbReference type="SAM" id="MobiDB-lite"/>
    </source>
</evidence>
<name>A0ABV7RYV7_9RHOB</name>
<dbReference type="Gene3D" id="2.40.30.170">
    <property type="match status" value="1"/>
</dbReference>
<feature type="region of interest" description="Disordered" evidence="2">
    <location>
        <begin position="359"/>
        <end position="406"/>
    </location>
</feature>
<feature type="coiled-coil region" evidence="1">
    <location>
        <begin position="168"/>
        <end position="223"/>
    </location>
</feature>
<evidence type="ECO:0000313" key="6">
    <source>
        <dbReference type="EMBL" id="MFC3569085.1"/>
    </source>
</evidence>
<dbReference type="Gene3D" id="1.10.287.470">
    <property type="entry name" value="Helix hairpin bin"/>
    <property type="match status" value="2"/>
</dbReference>
<feature type="transmembrane region" description="Helical" evidence="3">
    <location>
        <begin position="24"/>
        <end position="44"/>
    </location>
</feature>
<dbReference type="EMBL" id="JBHRXE010000013">
    <property type="protein sequence ID" value="MFC3569085.1"/>
    <property type="molecule type" value="Genomic_DNA"/>
</dbReference>
<feature type="compositionally biased region" description="Low complexity" evidence="2">
    <location>
        <begin position="371"/>
        <end position="395"/>
    </location>
</feature>
<feature type="domain" description="p-hydroxybenzoic acid efflux pump subunit AaeA-like beta-barrel" evidence="5">
    <location>
        <begin position="263"/>
        <end position="349"/>
    </location>
</feature>
<gene>
    <name evidence="6" type="ORF">ACFOMP_06435</name>
</gene>
<dbReference type="Gene3D" id="2.40.50.100">
    <property type="match status" value="1"/>
</dbReference>
<keyword evidence="1" id="KW-0175">Coiled coil</keyword>
<keyword evidence="3" id="KW-1133">Transmembrane helix</keyword>